<dbReference type="Gene3D" id="1.20.1740.10">
    <property type="entry name" value="Amino acid/polyamine transporter I"/>
    <property type="match status" value="1"/>
</dbReference>
<evidence type="ECO:0000256" key="4">
    <source>
        <dbReference type="ARBA" id="ARBA00022989"/>
    </source>
</evidence>
<dbReference type="PANTHER" id="PTHR42770">
    <property type="entry name" value="AMINO ACID TRANSPORTER-RELATED"/>
    <property type="match status" value="1"/>
</dbReference>
<feature type="transmembrane region" description="Helical" evidence="6">
    <location>
        <begin position="253"/>
        <end position="274"/>
    </location>
</feature>
<feature type="transmembrane region" description="Helical" evidence="6">
    <location>
        <begin position="201"/>
        <end position="229"/>
    </location>
</feature>
<dbReference type="PANTHER" id="PTHR42770:SF13">
    <property type="entry name" value="L-METHIONINE_BRANCHED-CHAIN AMINO ACID EXPORTER YJEH"/>
    <property type="match status" value="1"/>
</dbReference>
<keyword evidence="2" id="KW-1003">Cell membrane</keyword>
<evidence type="ECO:0000313" key="7">
    <source>
        <dbReference type="EMBL" id="GAX88338.1"/>
    </source>
</evidence>
<comment type="caution">
    <text evidence="7">The sequence shown here is derived from an EMBL/GenBank/DDBJ whole genome shotgun (WGS) entry which is preliminary data.</text>
</comment>
<comment type="subcellular location">
    <subcellularLocation>
        <location evidence="1">Cell membrane</location>
        <topology evidence="1">Multi-pass membrane protein</topology>
    </subcellularLocation>
</comment>
<reference evidence="7 8" key="1">
    <citation type="journal article" date="2017" name="Syst. Appl. Microbiol.">
        <title>Lebetimonas natsushimae sp. nov., a novel strictly anaerobic, moderately thermophilic chemoautotroph isolated from a deep-sea hydrothermal vent polychaete nest in the Mid-Okinawa Trough.</title>
        <authorList>
            <person name="Nagata R."/>
            <person name="Takaki Y."/>
            <person name="Tame A."/>
            <person name="Nunoura T."/>
            <person name="Muto H."/>
            <person name="Mino S."/>
            <person name="Sawayama S."/>
            <person name="Takai K."/>
            <person name="Nakagawa S."/>
        </authorList>
    </citation>
    <scope>NUCLEOTIDE SEQUENCE [LARGE SCALE GENOMIC DNA]</scope>
    <source>
        <strain evidence="7 8">HS1857</strain>
    </source>
</reference>
<feature type="transmembrane region" description="Helical" evidence="6">
    <location>
        <begin position="171"/>
        <end position="189"/>
    </location>
</feature>
<evidence type="ECO:0000256" key="3">
    <source>
        <dbReference type="ARBA" id="ARBA00022692"/>
    </source>
</evidence>
<accession>A0A292YG71</accession>
<gene>
    <name evidence="7" type="ORF">LNAT_P1634</name>
</gene>
<keyword evidence="4 6" id="KW-1133">Transmembrane helix</keyword>
<name>A0A292YG71_9BACT</name>
<keyword evidence="5 6" id="KW-0472">Membrane</keyword>
<dbReference type="OrthoDB" id="127638at2"/>
<evidence type="ECO:0000256" key="6">
    <source>
        <dbReference type="SAM" id="Phobius"/>
    </source>
</evidence>
<evidence type="ECO:0000256" key="2">
    <source>
        <dbReference type="ARBA" id="ARBA00022475"/>
    </source>
</evidence>
<proteinExistence type="predicted"/>
<evidence type="ECO:0000256" key="1">
    <source>
        <dbReference type="ARBA" id="ARBA00004651"/>
    </source>
</evidence>
<keyword evidence="8" id="KW-1185">Reference proteome</keyword>
<feature type="transmembrane region" description="Helical" evidence="6">
    <location>
        <begin position="112"/>
        <end position="131"/>
    </location>
</feature>
<evidence type="ECO:0000313" key="8">
    <source>
        <dbReference type="Proteomes" id="UP000217944"/>
    </source>
</evidence>
<evidence type="ECO:0000256" key="5">
    <source>
        <dbReference type="ARBA" id="ARBA00023136"/>
    </source>
</evidence>
<dbReference type="Proteomes" id="UP000217944">
    <property type="component" value="Unassembled WGS sequence"/>
</dbReference>
<dbReference type="InterPro" id="IPR050367">
    <property type="entry name" value="APC_superfamily"/>
</dbReference>
<sequence>MNLIQGIATIIITLLGSEVFIVPAISATYSGWASLFVWFLMAFMILPVAFVFGKLGKIYPSAGESATFVGAAFEKKFEKATSFLYLSIIPIGPPVVIITAASYLAGAFGQKYLIDFIVFATIIILTLNLLSLNISSNINIFITFTITAIIICFFIYALFQNYHITNHKLHIIKTFAIVFWCFVGIEALSHISHEFKKENDFFKAVIIGITTVAFLYMAVTFAVLVFNAYGNESKNLRSLVIIASKIIPYTDKLIAFIAFSICIMVLNLYVAALTRLATTLNIRL</sequence>
<feature type="transmembrane region" description="Helical" evidence="6">
    <location>
        <begin position="83"/>
        <end position="106"/>
    </location>
</feature>
<organism evidence="7 8">
    <name type="scientific">Lebetimonas natsushimae</name>
    <dbReference type="NCBI Taxonomy" id="1936991"/>
    <lineage>
        <taxon>Bacteria</taxon>
        <taxon>Pseudomonadati</taxon>
        <taxon>Campylobacterota</taxon>
        <taxon>Epsilonproteobacteria</taxon>
        <taxon>Nautiliales</taxon>
        <taxon>Nautiliaceae</taxon>
        <taxon>Lebetimonas</taxon>
    </lineage>
</organism>
<dbReference type="AlphaFoldDB" id="A0A292YG71"/>
<dbReference type="Pfam" id="PF13520">
    <property type="entry name" value="AA_permease_2"/>
    <property type="match status" value="1"/>
</dbReference>
<feature type="transmembrane region" description="Helical" evidence="6">
    <location>
        <begin position="32"/>
        <end position="52"/>
    </location>
</feature>
<feature type="transmembrane region" description="Helical" evidence="6">
    <location>
        <begin position="138"/>
        <end position="159"/>
    </location>
</feature>
<dbReference type="EMBL" id="BDME01000007">
    <property type="protein sequence ID" value="GAX88338.1"/>
    <property type="molecule type" value="Genomic_DNA"/>
</dbReference>
<dbReference type="GO" id="GO:0022857">
    <property type="term" value="F:transmembrane transporter activity"/>
    <property type="evidence" value="ECO:0007669"/>
    <property type="project" value="InterPro"/>
</dbReference>
<dbReference type="InterPro" id="IPR002293">
    <property type="entry name" value="AA/rel_permease1"/>
</dbReference>
<dbReference type="RefSeq" id="WP_096260163.1">
    <property type="nucleotide sequence ID" value="NZ_BDME01000007.1"/>
</dbReference>
<dbReference type="GO" id="GO:0005886">
    <property type="term" value="C:plasma membrane"/>
    <property type="evidence" value="ECO:0007669"/>
    <property type="project" value="UniProtKB-SubCell"/>
</dbReference>
<feature type="transmembrane region" description="Helical" evidence="6">
    <location>
        <begin position="7"/>
        <end position="26"/>
    </location>
</feature>
<keyword evidence="3 6" id="KW-0812">Transmembrane</keyword>
<protein>
    <submittedName>
        <fullName evidence="7">Amino acid efflux transporter</fullName>
    </submittedName>
</protein>